<proteinExistence type="predicted"/>
<gene>
    <name evidence="1" type="ORF">HXX08_19175</name>
    <name evidence="2" type="ORF">OZ401_003517</name>
</gene>
<dbReference type="InterPro" id="IPR019587">
    <property type="entry name" value="Polyketide_cyclase/dehydratase"/>
</dbReference>
<dbReference type="SUPFAM" id="SSF55961">
    <property type="entry name" value="Bet v1-like"/>
    <property type="match status" value="1"/>
</dbReference>
<dbReference type="InterPro" id="IPR023393">
    <property type="entry name" value="START-like_dom_sf"/>
</dbReference>
<reference evidence="1 3" key="1">
    <citation type="submission" date="2020-06" db="EMBL/GenBank/DDBJ databases">
        <title>Anoxygenic phototrophic Chloroflexota member uses a Type I reaction center.</title>
        <authorList>
            <person name="Tsuji J.M."/>
            <person name="Shaw N.A."/>
            <person name="Nagashima S."/>
            <person name="Venkiteswaran J."/>
            <person name="Schiff S.L."/>
            <person name="Hanada S."/>
            <person name="Tank M."/>
            <person name="Neufeld J.D."/>
        </authorList>
    </citation>
    <scope>NUCLEOTIDE SEQUENCE [LARGE SCALE GENOMIC DNA]</scope>
    <source>
        <strain evidence="1">L227-S17</strain>
    </source>
</reference>
<dbReference type="EMBL" id="JACATZ010000003">
    <property type="protein sequence ID" value="NWJ47982.1"/>
    <property type="molecule type" value="Genomic_DNA"/>
</dbReference>
<reference evidence="2" key="2">
    <citation type="journal article" date="2024" name="Nature">
        <title>Anoxygenic phototroph of the Chloroflexota uses a type I reaction centre.</title>
        <authorList>
            <person name="Tsuji J.M."/>
            <person name="Shaw N.A."/>
            <person name="Nagashima S."/>
            <person name="Venkiteswaran J.J."/>
            <person name="Schiff S.L."/>
            <person name="Watanabe T."/>
            <person name="Fukui M."/>
            <person name="Hanada S."/>
            <person name="Tank M."/>
            <person name="Neufeld J.D."/>
        </authorList>
    </citation>
    <scope>NUCLEOTIDE SEQUENCE</scope>
    <source>
        <strain evidence="2">L227-S17</strain>
    </source>
</reference>
<evidence type="ECO:0000313" key="3">
    <source>
        <dbReference type="Proteomes" id="UP000521676"/>
    </source>
</evidence>
<name>A0A8T7M7R0_9CHLR</name>
<evidence type="ECO:0000313" key="4">
    <source>
        <dbReference type="Proteomes" id="UP001431572"/>
    </source>
</evidence>
<dbReference type="Proteomes" id="UP000521676">
    <property type="component" value="Unassembled WGS sequence"/>
</dbReference>
<dbReference type="RefSeq" id="WP_341471759.1">
    <property type="nucleotide sequence ID" value="NZ_CP128400.1"/>
</dbReference>
<dbReference type="Proteomes" id="UP001431572">
    <property type="component" value="Chromosome 2"/>
</dbReference>
<sequence>MKIVQKVKIIKPVSEVFNFVTDVTNAPQWAGLIEAVIVTSSGPILVGSHGINRMKLLWKRAEVGWLITELEQDRRFIVKSTSGPVEGVYDYVFKPSENGTILSLSMEVVPKGYLKFLELVFNPTLSPQISRDLEILKGLLEGKLS</sequence>
<evidence type="ECO:0000313" key="1">
    <source>
        <dbReference type="EMBL" id="NWJ47982.1"/>
    </source>
</evidence>
<dbReference type="EMBL" id="CP128400">
    <property type="protein sequence ID" value="WJW69887.1"/>
    <property type="molecule type" value="Genomic_DNA"/>
</dbReference>
<organism evidence="1 3">
    <name type="scientific">Candidatus Chlorohelix allophototropha</name>
    <dbReference type="NCBI Taxonomy" id="3003348"/>
    <lineage>
        <taxon>Bacteria</taxon>
        <taxon>Bacillati</taxon>
        <taxon>Chloroflexota</taxon>
        <taxon>Chloroflexia</taxon>
        <taxon>Candidatus Chloroheliales</taxon>
        <taxon>Candidatus Chloroheliaceae</taxon>
        <taxon>Candidatus Chlorohelix</taxon>
    </lineage>
</organism>
<accession>A0A8T7M7R0</accession>
<evidence type="ECO:0000313" key="2">
    <source>
        <dbReference type="EMBL" id="WJW69887.1"/>
    </source>
</evidence>
<dbReference type="Gene3D" id="3.30.530.20">
    <property type="match status" value="1"/>
</dbReference>
<keyword evidence="4" id="KW-1185">Reference proteome</keyword>
<dbReference type="Pfam" id="PF10604">
    <property type="entry name" value="Polyketide_cyc2"/>
    <property type="match status" value="1"/>
</dbReference>
<protein>
    <submittedName>
        <fullName evidence="1">SRPBCC family protein</fullName>
    </submittedName>
</protein>
<dbReference type="AlphaFoldDB" id="A0A8T7M7R0"/>